<dbReference type="AlphaFoldDB" id="A0A7J7HSI2"/>
<proteinExistence type="predicted"/>
<evidence type="ECO:0000313" key="3">
    <source>
        <dbReference type="Proteomes" id="UP000593564"/>
    </source>
</evidence>
<evidence type="ECO:0000313" key="2">
    <source>
        <dbReference type="EMBL" id="KAF5955535.1"/>
    </source>
</evidence>
<sequence length="130" mass="14944">MHSTHSHFISNLPWLSLFPSLSGAKPILCSFLSLSLSLSLQNMQLKHSMQVGWLQKPMVLVLLLLLSFLVSGEDDKVVDVVDMKDVAPEKQETEQREQQHQVKQQWRHSLDVFYSSKRRVPNASDPLHNR</sequence>
<dbReference type="InterPro" id="IPR039316">
    <property type="entry name" value="CLE25/26"/>
</dbReference>
<keyword evidence="1" id="KW-0812">Transmembrane</keyword>
<evidence type="ECO:0000256" key="1">
    <source>
        <dbReference type="SAM" id="Phobius"/>
    </source>
</evidence>
<reference evidence="3" key="1">
    <citation type="journal article" date="2020" name="Nat. Commun.">
        <title>Genome assembly of wild tea tree DASZ reveals pedigree and selection history of tea varieties.</title>
        <authorList>
            <person name="Zhang W."/>
            <person name="Zhang Y."/>
            <person name="Qiu H."/>
            <person name="Guo Y."/>
            <person name="Wan H."/>
            <person name="Zhang X."/>
            <person name="Scossa F."/>
            <person name="Alseekh S."/>
            <person name="Zhang Q."/>
            <person name="Wang P."/>
            <person name="Xu L."/>
            <person name="Schmidt M.H."/>
            <person name="Jia X."/>
            <person name="Li D."/>
            <person name="Zhu A."/>
            <person name="Guo F."/>
            <person name="Chen W."/>
            <person name="Ni D."/>
            <person name="Usadel B."/>
            <person name="Fernie A.R."/>
            <person name="Wen W."/>
        </authorList>
    </citation>
    <scope>NUCLEOTIDE SEQUENCE [LARGE SCALE GENOMIC DNA]</scope>
    <source>
        <strain evidence="3">cv. G240</strain>
    </source>
</reference>
<dbReference type="Proteomes" id="UP000593564">
    <property type="component" value="Unassembled WGS sequence"/>
</dbReference>
<reference evidence="2 3" key="2">
    <citation type="submission" date="2020-07" db="EMBL/GenBank/DDBJ databases">
        <title>Genome assembly of wild tea tree DASZ reveals pedigree and selection history of tea varieties.</title>
        <authorList>
            <person name="Zhang W."/>
        </authorList>
    </citation>
    <scope>NUCLEOTIDE SEQUENCE [LARGE SCALE GENOMIC DNA]</scope>
    <source>
        <strain evidence="3">cv. G240</strain>
        <tissue evidence="2">Leaf</tissue>
    </source>
</reference>
<dbReference type="PANTHER" id="PTHR34277:SF1">
    <property type="entry name" value="CLAVATA3_ESR (CLE) GENE FAMILY MEMBER MTCLE20"/>
    <property type="match status" value="1"/>
</dbReference>
<keyword evidence="3" id="KW-1185">Reference proteome</keyword>
<name>A0A7J7HSI2_CAMSI</name>
<accession>A0A7J7HSI2</accession>
<comment type="caution">
    <text evidence="2">The sequence shown here is derived from an EMBL/GenBank/DDBJ whole genome shotgun (WGS) entry which is preliminary data.</text>
</comment>
<feature type="transmembrane region" description="Helical" evidence="1">
    <location>
        <begin position="52"/>
        <end position="70"/>
    </location>
</feature>
<protein>
    <submittedName>
        <fullName evidence="2">Uncharacterized protein</fullName>
    </submittedName>
</protein>
<organism evidence="2 3">
    <name type="scientific">Camellia sinensis</name>
    <name type="common">Tea plant</name>
    <name type="synonym">Thea sinensis</name>
    <dbReference type="NCBI Taxonomy" id="4442"/>
    <lineage>
        <taxon>Eukaryota</taxon>
        <taxon>Viridiplantae</taxon>
        <taxon>Streptophyta</taxon>
        <taxon>Embryophyta</taxon>
        <taxon>Tracheophyta</taxon>
        <taxon>Spermatophyta</taxon>
        <taxon>Magnoliopsida</taxon>
        <taxon>eudicotyledons</taxon>
        <taxon>Gunneridae</taxon>
        <taxon>Pentapetalae</taxon>
        <taxon>asterids</taxon>
        <taxon>Ericales</taxon>
        <taxon>Theaceae</taxon>
        <taxon>Camellia</taxon>
    </lineage>
</organism>
<dbReference type="EMBL" id="JACBKZ010000003">
    <property type="protein sequence ID" value="KAF5955535.1"/>
    <property type="molecule type" value="Genomic_DNA"/>
</dbReference>
<gene>
    <name evidence="2" type="ORF">HYC85_008391</name>
</gene>
<feature type="transmembrane region" description="Helical" evidence="1">
    <location>
        <begin position="20"/>
        <end position="40"/>
    </location>
</feature>
<dbReference type="PANTHER" id="PTHR34277">
    <property type="entry name" value="CLAVATA3/ESR (CLE)-RELATED PROTEIN 26"/>
    <property type="match status" value="1"/>
</dbReference>
<keyword evidence="1" id="KW-0472">Membrane</keyword>
<keyword evidence="1" id="KW-1133">Transmembrane helix</keyword>